<feature type="region of interest" description="Disordered" evidence="6">
    <location>
        <begin position="98"/>
        <end position="121"/>
    </location>
</feature>
<evidence type="ECO:0000313" key="8">
    <source>
        <dbReference type="Proteomes" id="UP000076722"/>
    </source>
</evidence>
<dbReference type="Pfam" id="PF13812">
    <property type="entry name" value="PPR_3"/>
    <property type="match status" value="1"/>
</dbReference>
<dbReference type="PROSITE" id="PS51375">
    <property type="entry name" value="PPR"/>
    <property type="match status" value="2"/>
</dbReference>
<evidence type="ECO:0000313" key="7">
    <source>
        <dbReference type="EMBL" id="KZS94112.1"/>
    </source>
</evidence>
<feature type="repeat" description="PPR" evidence="5">
    <location>
        <begin position="698"/>
        <end position="732"/>
    </location>
</feature>
<sequence>MTELGGDRRSFKSLPFSKKLKAIDAGADDGDCSAYNLLKYFRALRMLEHGSSTAIRRFIATRQCCRNLPRPRPTEVVWTYVSSGSWSEVPQNDCSRLREQGLPHRSPELRQPNLRSRSPPASIRRASTSALGIAHQANVDSLNLDQRAKLRNFMESMAASPDERDAAELWIAFQEAHKANVLHCVSEGSLLQMYYHYRNEFLELQFSPSQEPDCGFIGSILGLLVTVLDQRKPLPSAANRLRRNMTIVMSLTSMHKLEDATRLASEIIHDLKTFSDIEQHLLVVTQLIRMACTMHSVDSAIEVVLNLWPFVRWHYYNIRRGPSVMNDKGRKLGDILRQVIERELLDKLENPSLWLALKISDWPAERVTEMASILIAHASRSKNGEEAFRIYQALMNKAPGYTPVDLSFTAYTTLSKVLAQCEMCDKAWSVYDEIRRKKKIDRKSDVWAIYKSCALYIAGHEGSVNQAKDLYDELNDAGIVRHVDMQMLMMAYGRARDLSSVLEFWDSLYGPGRRRRRKPPINLYEAVLYAIAQVGDTERLTEWLKKIVQAGHRITPELYRIILHGFSFGMDIDGAYRVLAQMRDGGSNPDIQCYTAVLIILSNRRDAVGAERIYKIAIDQGLTPDKKFISALMNVHVQAGSWQGVVRAFDYLYSQRHRGFLDIGVYNILLRAFVLIGAPFPVVADYWKRLQALKITPSPHTWSLLIQSACDAGRMDIAEDLFEELDTLQQETGSSSHINVYVLTIILSGFLRLGDKVRARGVYEEMTRRGIQPLSSTYGKIIKAYTSEGSEESLRVAEEFLKTLQDSMTPGQTWLTPARGSMSNHEHIFTPLMNAYNKRRQPEEVERLYNTMLEHRGDHTLVFLTILLDAYRKAGDVNLLREVWPRVFQHAQAEAFGGSIADTEDAQETDSPPRQSNALCIPLSIYIDGLSKAGLHLEIAKVWTEVRKAGFAFDPSNWNHLTIALVRAGEPERAFDIVERVILVYNDNIRHAERERNRTPASPLLSDGDPQPSSDLVNRANSQTDRRRVGAQRQATSRVHPKDLEFGVVGGARDIGSDGNDVELTEDDVDFAHPLHMLQQLLPTWNLWRPYASTLVYLAQSLELLRRGLPVSPSGPTGEFESADNDGISYEEPSKPHTDPPHIILERIQTNSPRTVAIVERWRDLPLSDRKMRRVAFQA</sequence>
<comment type="similarity">
    <text evidence="1">Belongs to the CCM1 family.</text>
</comment>
<dbReference type="PANTHER" id="PTHR47447">
    <property type="entry name" value="OS03G0856100 PROTEIN"/>
    <property type="match status" value="1"/>
</dbReference>
<accession>A0A164VFJ2</accession>
<dbReference type="Pfam" id="PF01535">
    <property type="entry name" value="PPR"/>
    <property type="match status" value="3"/>
</dbReference>
<dbReference type="EMBL" id="KV419405">
    <property type="protein sequence ID" value="KZS94112.1"/>
    <property type="molecule type" value="Genomic_DNA"/>
</dbReference>
<dbReference type="AlphaFoldDB" id="A0A164VFJ2"/>
<feature type="region of interest" description="Disordered" evidence="6">
    <location>
        <begin position="1113"/>
        <end position="1137"/>
    </location>
</feature>
<dbReference type="Proteomes" id="UP000076722">
    <property type="component" value="Unassembled WGS sequence"/>
</dbReference>
<protein>
    <recommendedName>
        <fullName evidence="9">Pentacotripeptide-repeat region of PRORP domain-containing protein</fullName>
    </recommendedName>
</protein>
<dbReference type="PANTHER" id="PTHR47447:SF23">
    <property type="entry name" value="PENTACOTRIPEPTIDE-REPEAT REGION OF PRORP DOMAIN-CONTAINING PROTEIN"/>
    <property type="match status" value="1"/>
</dbReference>
<feature type="compositionally biased region" description="Basic and acidic residues" evidence="6">
    <location>
        <begin position="98"/>
        <end position="108"/>
    </location>
</feature>
<evidence type="ECO:0000256" key="4">
    <source>
        <dbReference type="ARBA" id="ARBA00044511"/>
    </source>
</evidence>
<dbReference type="STRING" id="1314777.A0A164VFJ2"/>
<reference evidence="7 8" key="1">
    <citation type="journal article" date="2016" name="Mol. Biol. Evol.">
        <title>Comparative Genomics of Early-Diverging Mushroom-Forming Fungi Provides Insights into the Origins of Lignocellulose Decay Capabilities.</title>
        <authorList>
            <person name="Nagy L.G."/>
            <person name="Riley R."/>
            <person name="Tritt A."/>
            <person name="Adam C."/>
            <person name="Daum C."/>
            <person name="Floudas D."/>
            <person name="Sun H."/>
            <person name="Yadav J.S."/>
            <person name="Pangilinan J."/>
            <person name="Larsson K.H."/>
            <person name="Matsuura K."/>
            <person name="Barry K."/>
            <person name="Labutti K."/>
            <person name="Kuo R."/>
            <person name="Ohm R.A."/>
            <person name="Bhattacharya S.S."/>
            <person name="Shirouzu T."/>
            <person name="Yoshinaga Y."/>
            <person name="Martin F.M."/>
            <person name="Grigoriev I.V."/>
            <person name="Hibbett D.S."/>
        </authorList>
    </citation>
    <scope>NUCLEOTIDE SEQUENCE [LARGE SCALE GENOMIC DNA]</scope>
    <source>
        <strain evidence="7 8">HHB9708</strain>
    </source>
</reference>
<evidence type="ECO:0000256" key="1">
    <source>
        <dbReference type="ARBA" id="ARBA00006192"/>
    </source>
</evidence>
<proteinExistence type="inferred from homology"/>
<comment type="function">
    <text evidence="3">Regulates mitochondrial small subunit maturation by controlling 15S rRNA 5'-end processing. Localizes to the 5' precursor of the 15S rRNA in a position that is subsequently occupied by mS47 in the mature yeast mtSSU. Uses structure and sequence-specific RNA recognition, binding to a single-stranded region of the precursor and specifically recognizing bases -6 to -1. The exchange of Ccm1 for mS47 is coupled to the irreversible removal of precursor rRNA that is accompanied by conformational changes of the mitoribosomal proteins uS5m and mS26. These conformational changes signal completion of 5'-end rRNA processing through protection of the mature 5'-end of the 15S rRNA and stabilization of mS47. The removal of the 5' precursor together with the dissociation of Ccm1 may be catalyzed by the 5'-3' exoribonuclease Pet127. Involved in the specific removal of group I introns in mitochondrial encoded transcripts.</text>
</comment>
<dbReference type="InterPro" id="IPR002885">
    <property type="entry name" value="PPR_rpt"/>
</dbReference>
<dbReference type="OrthoDB" id="185373at2759"/>
<gene>
    <name evidence="7" type="ORF">SISNIDRAFT_465654</name>
</gene>
<evidence type="ECO:0000256" key="3">
    <source>
        <dbReference type="ARBA" id="ARBA00044493"/>
    </source>
</evidence>
<comment type="subunit">
    <text evidence="4">Binds to mitochondrial small subunit 15S rRNA.</text>
</comment>
<evidence type="ECO:0008006" key="9">
    <source>
        <dbReference type="Google" id="ProtNLM"/>
    </source>
</evidence>
<name>A0A164VFJ2_9AGAM</name>
<feature type="compositionally biased region" description="Polar residues" evidence="6">
    <location>
        <begin position="1011"/>
        <end position="1023"/>
    </location>
</feature>
<feature type="region of interest" description="Disordered" evidence="6">
    <location>
        <begin position="994"/>
        <end position="1037"/>
    </location>
</feature>
<organism evidence="7 8">
    <name type="scientific">Sistotremastrum niveocremeum HHB9708</name>
    <dbReference type="NCBI Taxonomy" id="1314777"/>
    <lineage>
        <taxon>Eukaryota</taxon>
        <taxon>Fungi</taxon>
        <taxon>Dikarya</taxon>
        <taxon>Basidiomycota</taxon>
        <taxon>Agaricomycotina</taxon>
        <taxon>Agaricomycetes</taxon>
        <taxon>Sistotremastrales</taxon>
        <taxon>Sistotremastraceae</taxon>
        <taxon>Sertulicium</taxon>
        <taxon>Sertulicium niveocremeum</taxon>
    </lineage>
</organism>
<feature type="repeat" description="PPR" evidence="5">
    <location>
        <begin position="739"/>
        <end position="773"/>
    </location>
</feature>
<keyword evidence="8" id="KW-1185">Reference proteome</keyword>
<evidence type="ECO:0000256" key="2">
    <source>
        <dbReference type="ARBA" id="ARBA00022737"/>
    </source>
</evidence>
<keyword evidence="2" id="KW-0677">Repeat</keyword>
<dbReference type="InterPro" id="IPR011990">
    <property type="entry name" value="TPR-like_helical_dom_sf"/>
</dbReference>
<evidence type="ECO:0000256" key="6">
    <source>
        <dbReference type="SAM" id="MobiDB-lite"/>
    </source>
</evidence>
<dbReference type="Gene3D" id="1.25.40.10">
    <property type="entry name" value="Tetratricopeptide repeat domain"/>
    <property type="match status" value="4"/>
</dbReference>
<evidence type="ECO:0000256" key="5">
    <source>
        <dbReference type="PROSITE-ProRule" id="PRU00708"/>
    </source>
</evidence>
<dbReference type="NCBIfam" id="TIGR00756">
    <property type="entry name" value="PPR"/>
    <property type="match status" value="1"/>
</dbReference>